<protein>
    <recommendedName>
        <fullName evidence="1">HTH marR-type domain-containing protein</fullName>
    </recommendedName>
</protein>
<dbReference type="Gene3D" id="1.10.10.10">
    <property type="entry name" value="Winged helix-like DNA-binding domain superfamily/Winged helix DNA-binding domain"/>
    <property type="match status" value="1"/>
</dbReference>
<dbReference type="PANTHER" id="PTHR33164:SF105">
    <property type="entry name" value="TRANSCRIPTIONAL REPRESSOR PROTEIN-RELATED"/>
    <property type="match status" value="1"/>
</dbReference>
<dbReference type="SMART" id="SM00347">
    <property type="entry name" value="HTH_MARR"/>
    <property type="match status" value="1"/>
</dbReference>
<proteinExistence type="predicted"/>
<dbReference type="PROSITE" id="PS50995">
    <property type="entry name" value="HTH_MARR_2"/>
    <property type="match status" value="1"/>
</dbReference>
<dbReference type="InterPro" id="IPR000835">
    <property type="entry name" value="HTH_MarR-typ"/>
</dbReference>
<gene>
    <name evidence="2" type="ORF">LMG3431_03154</name>
</gene>
<dbReference type="GO" id="GO:0003700">
    <property type="term" value="F:DNA-binding transcription factor activity"/>
    <property type="evidence" value="ECO:0007669"/>
    <property type="project" value="InterPro"/>
</dbReference>
<sequence length="158" mass="17182">MPATDPSVSAVVPDPLVCNGAALRKATRRVSQLYDTVLAPCGLKVSQHSILIHIARAGTPSMTDLARAMVLDRSALAHNLKPLERDGYVQTARDEHDGRSRRVALTEAGRAKLAESKRLWKDAQNRFEAAFGVERAAALRQSLADIFSDDFALAFSRG</sequence>
<feature type="domain" description="HTH marR-type" evidence="1">
    <location>
        <begin position="20"/>
        <end position="148"/>
    </location>
</feature>
<organism evidence="2 3">
    <name type="scientific">Achromobacter pestifer</name>
    <dbReference type="NCBI Taxonomy" id="1353889"/>
    <lineage>
        <taxon>Bacteria</taxon>
        <taxon>Pseudomonadati</taxon>
        <taxon>Pseudomonadota</taxon>
        <taxon>Betaproteobacteria</taxon>
        <taxon>Burkholderiales</taxon>
        <taxon>Alcaligenaceae</taxon>
        <taxon>Achromobacter</taxon>
    </lineage>
</organism>
<dbReference type="PANTHER" id="PTHR33164">
    <property type="entry name" value="TRANSCRIPTIONAL REGULATOR, MARR FAMILY"/>
    <property type="match status" value="1"/>
</dbReference>
<dbReference type="GO" id="GO:0006950">
    <property type="term" value="P:response to stress"/>
    <property type="evidence" value="ECO:0007669"/>
    <property type="project" value="TreeGrafter"/>
</dbReference>
<dbReference type="Pfam" id="PF12802">
    <property type="entry name" value="MarR_2"/>
    <property type="match status" value="1"/>
</dbReference>
<name>A0A6S6Z4A8_9BURK</name>
<dbReference type="InterPro" id="IPR036390">
    <property type="entry name" value="WH_DNA-bd_sf"/>
</dbReference>
<dbReference type="Proteomes" id="UP000494108">
    <property type="component" value="Unassembled WGS sequence"/>
</dbReference>
<dbReference type="AlphaFoldDB" id="A0A6S6Z4A8"/>
<accession>A0A6S6Z4A8</accession>
<reference evidence="2 3" key="1">
    <citation type="submission" date="2020-04" db="EMBL/GenBank/DDBJ databases">
        <authorList>
            <person name="De Canck E."/>
        </authorList>
    </citation>
    <scope>NUCLEOTIDE SEQUENCE [LARGE SCALE GENOMIC DNA]</scope>
    <source>
        <strain evidence="2 3">LMG 3431</strain>
    </source>
</reference>
<evidence type="ECO:0000313" key="3">
    <source>
        <dbReference type="Proteomes" id="UP000494108"/>
    </source>
</evidence>
<dbReference type="InterPro" id="IPR039422">
    <property type="entry name" value="MarR/SlyA-like"/>
</dbReference>
<evidence type="ECO:0000259" key="1">
    <source>
        <dbReference type="PROSITE" id="PS50995"/>
    </source>
</evidence>
<dbReference type="PRINTS" id="PR00598">
    <property type="entry name" value="HTHMARR"/>
</dbReference>
<dbReference type="EMBL" id="CADIJX010000003">
    <property type="protein sequence ID" value="CAB3656926.1"/>
    <property type="molecule type" value="Genomic_DNA"/>
</dbReference>
<dbReference type="InterPro" id="IPR036388">
    <property type="entry name" value="WH-like_DNA-bd_sf"/>
</dbReference>
<dbReference type="SUPFAM" id="SSF46785">
    <property type="entry name" value="Winged helix' DNA-binding domain"/>
    <property type="match status" value="1"/>
</dbReference>
<evidence type="ECO:0000313" key="2">
    <source>
        <dbReference type="EMBL" id="CAB3656926.1"/>
    </source>
</evidence>
<dbReference type="RefSeq" id="WP_175175412.1">
    <property type="nucleotide sequence ID" value="NZ_CADIJX010000003.1"/>
</dbReference>
<keyword evidence="3" id="KW-1185">Reference proteome</keyword>